<dbReference type="EMBL" id="CGIG01000001">
    <property type="protein sequence ID" value="CPR18589.1"/>
    <property type="molecule type" value="Genomic_DNA"/>
</dbReference>
<gene>
    <name evidence="5" type="ORF">BN1221_03294c</name>
</gene>
<keyword evidence="5" id="KW-0238">DNA-binding</keyword>
<proteinExistence type="predicted"/>
<dbReference type="InterPro" id="IPR002818">
    <property type="entry name" value="DJ-1/PfpI"/>
</dbReference>
<dbReference type="PANTHER" id="PTHR43130:SF3">
    <property type="entry name" value="HTH-TYPE TRANSCRIPTIONAL REGULATOR RV1931C"/>
    <property type="match status" value="1"/>
</dbReference>
<evidence type="ECO:0000256" key="3">
    <source>
        <dbReference type="SAM" id="Phobius"/>
    </source>
</evidence>
<dbReference type="Pfam" id="PF12833">
    <property type="entry name" value="HTH_18"/>
    <property type="match status" value="1"/>
</dbReference>
<keyword evidence="6" id="KW-1185">Reference proteome</keyword>
<dbReference type="PANTHER" id="PTHR43130">
    <property type="entry name" value="ARAC-FAMILY TRANSCRIPTIONAL REGULATOR"/>
    <property type="match status" value="1"/>
</dbReference>
<accession>A0A0G4JYN0</accession>
<feature type="domain" description="HTH araC/xylS-type" evidence="4">
    <location>
        <begin position="221"/>
        <end position="319"/>
    </location>
</feature>
<keyword evidence="3" id="KW-0812">Transmembrane</keyword>
<dbReference type="Gene3D" id="1.10.10.60">
    <property type="entry name" value="Homeodomain-like"/>
    <property type="match status" value="1"/>
</dbReference>
<dbReference type="PROSITE" id="PS01124">
    <property type="entry name" value="HTH_ARAC_FAMILY_2"/>
    <property type="match status" value="1"/>
</dbReference>
<dbReference type="CDD" id="cd03137">
    <property type="entry name" value="GATase1_AraC_1"/>
    <property type="match status" value="1"/>
</dbReference>
<dbReference type="SMART" id="SM00342">
    <property type="entry name" value="HTH_ARAC"/>
    <property type="match status" value="1"/>
</dbReference>
<keyword evidence="3" id="KW-1133">Transmembrane helix</keyword>
<organism evidence="5 6">
    <name type="scientific">Brenneria goodwinii</name>
    <dbReference type="NCBI Taxonomy" id="1109412"/>
    <lineage>
        <taxon>Bacteria</taxon>
        <taxon>Pseudomonadati</taxon>
        <taxon>Pseudomonadota</taxon>
        <taxon>Gammaproteobacteria</taxon>
        <taxon>Enterobacterales</taxon>
        <taxon>Pectobacteriaceae</taxon>
        <taxon>Brenneria</taxon>
    </lineage>
</organism>
<dbReference type="InterPro" id="IPR018060">
    <property type="entry name" value="HTH_AraC"/>
</dbReference>
<dbReference type="InterPro" id="IPR052158">
    <property type="entry name" value="INH-QAR"/>
</dbReference>
<dbReference type="InterPro" id="IPR009057">
    <property type="entry name" value="Homeodomain-like_sf"/>
</dbReference>
<protein>
    <submittedName>
        <fullName evidence="5">Transcriptional regulator containing an amidase domain and an AraC-type DNA-binding HTH domain</fullName>
    </submittedName>
</protein>
<dbReference type="Proteomes" id="UP000044377">
    <property type="component" value="Unassembled WGS sequence"/>
</dbReference>
<dbReference type="GO" id="GO:0003700">
    <property type="term" value="F:DNA-binding transcription factor activity"/>
    <property type="evidence" value="ECO:0007669"/>
    <property type="project" value="InterPro"/>
</dbReference>
<name>A0A0G4JYN0_9GAMM</name>
<evidence type="ECO:0000313" key="5">
    <source>
        <dbReference type="EMBL" id="CPR18589.1"/>
    </source>
</evidence>
<dbReference type="GO" id="GO:0043565">
    <property type="term" value="F:sequence-specific DNA binding"/>
    <property type="evidence" value="ECO:0007669"/>
    <property type="project" value="InterPro"/>
</dbReference>
<dbReference type="SUPFAM" id="SSF52317">
    <property type="entry name" value="Class I glutamine amidotransferase-like"/>
    <property type="match status" value="1"/>
</dbReference>
<dbReference type="AlphaFoldDB" id="A0A0G4JYN0"/>
<dbReference type="SUPFAM" id="SSF46689">
    <property type="entry name" value="Homeodomain-like"/>
    <property type="match status" value="2"/>
</dbReference>
<evidence type="ECO:0000259" key="4">
    <source>
        <dbReference type="PROSITE" id="PS01124"/>
    </source>
</evidence>
<feature type="transmembrane region" description="Helical" evidence="3">
    <location>
        <begin position="106"/>
        <end position="125"/>
    </location>
</feature>
<dbReference type="NCBIfam" id="NF006902">
    <property type="entry name" value="PRK09393.1"/>
    <property type="match status" value="1"/>
</dbReference>
<evidence type="ECO:0000313" key="6">
    <source>
        <dbReference type="Proteomes" id="UP000044377"/>
    </source>
</evidence>
<sequence length="319" mass="36262">MRKKNAKKAHHVVAVAYDGLRTFEFGCVVEFFAVERPELKTDWYRFSVCSAESRTLKAAGGIEVRVPYGLEILSTADTIVIPAWRNIHDQPPEALLQALREAWRRGVRICSICTGAFVLAAAGLLHGKRVTTHWHHARLLAQQYPDINVSTSALYIDEGQILTSAGSAAGLDMLLYLVKCDHGARIANMVAERMVIPFLRAGKHRQQAQSRIVEQGENRMAVLLDWLDGNFTEPHTISSLARRMMMSERSLQRHFSDTTGISVMQWLAQRRLTYAKKLLRDTDWSVEKVAELSGHTSEATLRHYFRVYEKCSPTQYRHR</sequence>
<keyword evidence="1" id="KW-0805">Transcription regulation</keyword>
<dbReference type="InterPro" id="IPR029062">
    <property type="entry name" value="Class_I_gatase-like"/>
</dbReference>
<dbReference type="RefSeq" id="WP_048638193.1">
    <property type="nucleotide sequence ID" value="NZ_CGIG01000001.1"/>
</dbReference>
<reference evidence="6" key="1">
    <citation type="submission" date="2015-01" db="EMBL/GenBank/DDBJ databases">
        <authorList>
            <person name="Paterson Steve"/>
        </authorList>
    </citation>
    <scope>NUCLEOTIDE SEQUENCE [LARGE SCALE GENOMIC DNA]</scope>
    <source>
        <strain evidence="6">OBR1</strain>
    </source>
</reference>
<keyword evidence="3" id="KW-0472">Membrane</keyword>
<dbReference type="Gene3D" id="3.40.50.880">
    <property type="match status" value="1"/>
</dbReference>
<dbReference type="OrthoDB" id="9803764at2"/>
<dbReference type="STRING" id="1109412.BN1221_03294c"/>
<dbReference type="Pfam" id="PF01965">
    <property type="entry name" value="DJ-1_PfpI"/>
    <property type="match status" value="1"/>
</dbReference>
<keyword evidence="2" id="KW-0804">Transcription</keyword>
<evidence type="ECO:0000256" key="2">
    <source>
        <dbReference type="ARBA" id="ARBA00023163"/>
    </source>
</evidence>
<evidence type="ECO:0000256" key="1">
    <source>
        <dbReference type="ARBA" id="ARBA00023015"/>
    </source>
</evidence>